<dbReference type="Gene3D" id="2.60.40.4070">
    <property type="match status" value="1"/>
</dbReference>
<organism evidence="3 4">
    <name type="scientific">Myroides indicus</name>
    <dbReference type="NCBI Taxonomy" id="1323422"/>
    <lineage>
        <taxon>Bacteria</taxon>
        <taxon>Pseudomonadati</taxon>
        <taxon>Bacteroidota</taxon>
        <taxon>Flavobacteriia</taxon>
        <taxon>Flavobacteriales</taxon>
        <taxon>Flavobacteriaceae</taxon>
        <taxon>Myroides</taxon>
    </lineage>
</organism>
<comment type="caution">
    <text evidence="3">The sequence shown here is derived from an EMBL/GenBank/DDBJ whole genome shotgun (WGS) entry which is preliminary data.</text>
</comment>
<dbReference type="SUPFAM" id="SSF52129">
    <property type="entry name" value="Caspase-like"/>
    <property type="match status" value="1"/>
</dbReference>
<evidence type="ECO:0000256" key="1">
    <source>
        <dbReference type="ARBA" id="ARBA00022729"/>
    </source>
</evidence>
<dbReference type="InterPro" id="IPR029030">
    <property type="entry name" value="Caspase-like_dom_sf"/>
</dbReference>
<dbReference type="Gene3D" id="3.40.50.10390">
    <property type="entry name" value="Gingipain r, domain 1"/>
    <property type="match status" value="1"/>
</dbReference>
<keyword evidence="1" id="KW-0732">Signal</keyword>
<dbReference type="CDD" id="cd02258">
    <property type="entry name" value="Peptidase_C25_N"/>
    <property type="match status" value="1"/>
</dbReference>
<dbReference type="Proteomes" id="UP000295215">
    <property type="component" value="Unassembled WGS sequence"/>
</dbReference>
<evidence type="ECO:0000313" key="4">
    <source>
        <dbReference type="Proteomes" id="UP000295215"/>
    </source>
</evidence>
<dbReference type="OrthoDB" id="9809780at2"/>
<dbReference type="InterPro" id="IPR001769">
    <property type="entry name" value="Gingipain"/>
</dbReference>
<proteinExistence type="predicted"/>
<dbReference type="Pfam" id="PF01364">
    <property type="entry name" value="Peptidase_C25"/>
    <property type="match status" value="1"/>
</dbReference>
<dbReference type="GO" id="GO:0008234">
    <property type="term" value="F:cysteine-type peptidase activity"/>
    <property type="evidence" value="ECO:0007669"/>
    <property type="project" value="InterPro"/>
</dbReference>
<reference evidence="3 4" key="1">
    <citation type="submission" date="2019-03" db="EMBL/GenBank/DDBJ databases">
        <title>Genomic Encyclopedia of Archaeal and Bacterial Type Strains, Phase II (KMG-II): from individual species to whole genera.</title>
        <authorList>
            <person name="Goeker M."/>
        </authorList>
    </citation>
    <scope>NUCLEOTIDE SEQUENCE [LARGE SCALE GENOMIC DNA]</scope>
    <source>
        <strain evidence="3 4">DSM 28213</strain>
    </source>
</reference>
<dbReference type="NCBIfam" id="NF033707">
    <property type="entry name" value="T9SS_sortase"/>
    <property type="match status" value="1"/>
</dbReference>
<evidence type="ECO:0000259" key="2">
    <source>
        <dbReference type="Pfam" id="PF01364"/>
    </source>
</evidence>
<name>A0A4R7EWG6_9FLAO</name>
<evidence type="ECO:0000313" key="3">
    <source>
        <dbReference type="EMBL" id="TDS58839.1"/>
    </source>
</evidence>
<dbReference type="EMBL" id="SOAG01000011">
    <property type="protein sequence ID" value="TDS58839.1"/>
    <property type="molecule type" value="Genomic_DNA"/>
</dbReference>
<dbReference type="InterPro" id="IPR029031">
    <property type="entry name" value="Gingipain_N_sf"/>
</dbReference>
<keyword evidence="4" id="KW-1185">Reference proteome</keyword>
<protein>
    <submittedName>
        <fullName evidence="3">Putative secreted protein (Por secretion system target)</fullName>
    </submittedName>
</protein>
<gene>
    <name evidence="3" type="ORF">C8P70_11121</name>
</gene>
<feature type="domain" description="Gingipain" evidence="2">
    <location>
        <begin position="539"/>
        <end position="917"/>
    </location>
</feature>
<sequence>MQIYMKKLILTLLFFTYFTLFGQQKTFNLEWNGTKELINSALKEKIPYFEGENYNFDAVNNRLIYSVVLEDGVFVDEKSLKVESVNYENINENQLGVLSKSTLPVDSEVSVKSFYARNSIKNILNFYPIIREGNAIKRIKSIKVSYKTGQSTQRKSRYSTASIERRSSVLKSGNWFKFAVEKTGVYRISKAFLQSLGVPESVDPRTIKIYGSGGKMLPVSNIADFEKDLKENAIKVVGEQDGVFDDEDYILFYAVGVDQWDRDNLTHLNLFEDKAYCFLTYDGDFGKRIRAYQQPSGGAVKIYDTYNAIAFHEHDLNNIAQLGRKWFGERFNIQNKQDFSFSLLNLNSSFPIKVNINTASASYGNSSFGFELNGNYLGGINFASIQGSTVKAYETFFSKEITINSANPTVSLTYNNGGVPNAEGYLDYIQIEYKADLSGGNKQFGFYNTDLAQESGIVQYQVKNASQLNEIWYVNDIENIQNISLNSANIVSFKVMGGAVRKFHALSGSDYYSPIALPNSRVVNQDVKGSVFSEGDVDYLIITNEQLRGAAERLANFHRSGKHRYKVKVVELEKIYNEFSSGKQDVAAIRNFIRYVYENASDESRRLRFVNLFGDTSFDYKDRIQNNTNIVPTFYGMNKTREVVNSGANFSMYTTFMSDDYYGQMDVGEGEMTNSAYGIDIAVGRMLAKNTEEANAMVSKVMDYNQKETQGRWRNNIIAMADDVDRESDYVLELDSDEIVKEIIEERPYFNPVKIYLDAYVQDVSAGGNRYFKAQKDFIAAIESGALYINYLGHGGEDALTQERVFTIEDANNLKNYKKYPLFTTITCEFTRFDTPLQTTGGEAMYKNKEGGAIALVATTREIGIATGRQINKRFSKELFRSKTDLTIAEALMNTKNATTTRDKNVVSYIGDPALELAIPNLKVELTTVNDEDVNTFDGELQALGYVKIGGEIQDENNNLIHSFNGNLAVQVFDKFIDKKTLGNDGVTSNGELLLMDFTILGETVFRGNASVNQGKFAFDFILPKDVKIAVGEGRISFYANNEAIDYTGNNDRLKIGGLNKDAPEDKTPPVIKLYMDNESFISGGMTDNNPVFLAFLEDESGINTSSGIGHDLVAVLDDNEREPIVMNDYYETEPDNFRKGKITYPLKDLAPGMHTLLFKAWDVYNNLSSAELQFVVAEQEDLKLEHVLNYPNPFVSYTEFWFTHNRPYETLDVQVQIMTVAGRIVKTINQQVTTENNLCREIVWDGRDDFGDRIGKGVYIYKLTVRSNQTGHQAEKIEKLVVL</sequence>
<dbReference type="Gene3D" id="3.40.50.1460">
    <property type="match status" value="1"/>
</dbReference>
<accession>A0A4R7EWG6</accession>
<dbReference type="GO" id="GO:0006508">
    <property type="term" value="P:proteolysis"/>
    <property type="evidence" value="ECO:0007669"/>
    <property type="project" value="InterPro"/>
</dbReference>